<gene>
    <name evidence="2" type="ORF">MUG84_24385</name>
</gene>
<evidence type="ECO:0000313" key="2">
    <source>
        <dbReference type="EMBL" id="MCJ8014826.1"/>
    </source>
</evidence>
<organism evidence="2 3">
    <name type="scientific">Paenibacillus mangrovi</name>
    <dbReference type="NCBI Taxonomy" id="2931978"/>
    <lineage>
        <taxon>Bacteria</taxon>
        <taxon>Bacillati</taxon>
        <taxon>Bacillota</taxon>
        <taxon>Bacilli</taxon>
        <taxon>Bacillales</taxon>
        <taxon>Paenibacillaceae</taxon>
        <taxon>Paenibacillus</taxon>
    </lineage>
</organism>
<protein>
    <submittedName>
        <fullName evidence="2">Alpha/beta hydrolase</fullName>
    </submittedName>
</protein>
<name>A0A9X1WUH5_9BACL</name>
<dbReference type="InterPro" id="IPR029058">
    <property type="entry name" value="AB_hydrolase_fold"/>
</dbReference>
<proteinExistence type="predicted"/>
<comment type="caution">
    <text evidence="2">The sequence shown here is derived from an EMBL/GenBank/DDBJ whole genome shotgun (WGS) entry which is preliminary data.</text>
</comment>
<dbReference type="Gene3D" id="3.40.50.1820">
    <property type="entry name" value="alpha/beta hydrolase"/>
    <property type="match status" value="1"/>
</dbReference>
<feature type="region of interest" description="Disordered" evidence="1">
    <location>
        <begin position="157"/>
        <end position="178"/>
    </location>
</feature>
<dbReference type="EMBL" id="JALIRP010000015">
    <property type="protein sequence ID" value="MCJ8014826.1"/>
    <property type="molecule type" value="Genomic_DNA"/>
</dbReference>
<sequence>MKKIIRLNNHSEIEVGLTGFPDRQTIMLPIAKKSVYDQEAENLKLWGVDPELGKHFVQGLADTFQVLYFDYEGHLFQHPNPENLTPEHIVDDFLLIADEMNIEYFSYYGYSWLALAGLQLAIRSNRLESLVMGGFPPYEGPYQEMLVVTNKTHTQSLRNQSEVVTQPEGSENPNETDWDNMTVTIDPLVTKQFVTLYQSLATFDDRSIQHKLHLPRLAFAGEKDTIVYGENFGNVTVDIVGLLKNNRCKLEDLGWDVEILKGSDMNHTKAMQPTSVLPLIKPWFMQHLKTGNGS</sequence>
<accession>A0A9X1WUH5</accession>
<dbReference type="SUPFAM" id="SSF53474">
    <property type="entry name" value="alpha/beta-Hydrolases"/>
    <property type="match status" value="1"/>
</dbReference>
<dbReference type="RefSeq" id="WP_244730233.1">
    <property type="nucleotide sequence ID" value="NZ_JALIRP010000015.1"/>
</dbReference>
<evidence type="ECO:0000256" key="1">
    <source>
        <dbReference type="SAM" id="MobiDB-lite"/>
    </source>
</evidence>
<dbReference type="Proteomes" id="UP001139347">
    <property type="component" value="Unassembled WGS sequence"/>
</dbReference>
<reference evidence="2" key="1">
    <citation type="submission" date="2022-04" db="EMBL/GenBank/DDBJ databases">
        <title>Paenibacillus mangrovi sp. nov., a novel endophytic bacterium isolated from bark of Kandelia candel.</title>
        <authorList>
            <person name="Tuo L."/>
        </authorList>
    </citation>
    <scope>NUCLEOTIDE SEQUENCE</scope>
    <source>
        <strain evidence="2">KQZ6P-2</strain>
    </source>
</reference>
<evidence type="ECO:0000313" key="3">
    <source>
        <dbReference type="Proteomes" id="UP001139347"/>
    </source>
</evidence>
<dbReference type="GO" id="GO:0016787">
    <property type="term" value="F:hydrolase activity"/>
    <property type="evidence" value="ECO:0007669"/>
    <property type="project" value="UniProtKB-KW"/>
</dbReference>
<keyword evidence="3" id="KW-1185">Reference proteome</keyword>
<dbReference type="AlphaFoldDB" id="A0A9X1WUH5"/>
<keyword evidence="2" id="KW-0378">Hydrolase</keyword>